<proteinExistence type="predicted"/>
<organism evidence="3 4">
    <name type="scientific">Paenibacillus agri</name>
    <dbReference type="NCBI Taxonomy" id="2744309"/>
    <lineage>
        <taxon>Bacteria</taxon>
        <taxon>Bacillati</taxon>
        <taxon>Bacillota</taxon>
        <taxon>Bacilli</taxon>
        <taxon>Bacillales</taxon>
        <taxon>Paenibacillaceae</taxon>
        <taxon>Paenibacillus</taxon>
    </lineage>
</organism>
<dbReference type="AlphaFoldDB" id="A0A850EPN6"/>
<evidence type="ECO:0000256" key="2">
    <source>
        <dbReference type="SAM" id="Phobius"/>
    </source>
</evidence>
<evidence type="ECO:0000256" key="1">
    <source>
        <dbReference type="SAM" id="MobiDB-lite"/>
    </source>
</evidence>
<keyword evidence="2" id="KW-0472">Membrane</keyword>
<feature type="transmembrane region" description="Helical" evidence="2">
    <location>
        <begin position="103"/>
        <end position="122"/>
    </location>
</feature>
<accession>A0A850EPN6</accession>
<evidence type="ECO:0000313" key="4">
    <source>
        <dbReference type="Proteomes" id="UP000564806"/>
    </source>
</evidence>
<comment type="caution">
    <text evidence="3">The sequence shown here is derived from an EMBL/GenBank/DDBJ whole genome shotgun (WGS) entry which is preliminary data.</text>
</comment>
<keyword evidence="2" id="KW-1133">Transmembrane helix</keyword>
<dbReference type="EMBL" id="JABWCS010000218">
    <property type="protein sequence ID" value="NUU63233.1"/>
    <property type="molecule type" value="Genomic_DNA"/>
</dbReference>
<sequence length="163" mass="18716">MRQDGELKQDDARARQYLAGEGSPEERDIWEQRLLEDDDALLSYLESLEELQGQFPPLENQKQFTENVMGSLSTVKKHAIHPSKEIRPAKEGQRRSRWYEQAIVHYVIAASLTLIFLSSGVFDRLFSGEIGVFVPEGKHPSYSEQMMEATSGWLDQLMNSNRK</sequence>
<evidence type="ECO:0000313" key="3">
    <source>
        <dbReference type="EMBL" id="NUU63233.1"/>
    </source>
</evidence>
<protein>
    <submittedName>
        <fullName evidence="3">Uncharacterized protein</fullName>
    </submittedName>
</protein>
<feature type="region of interest" description="Disordered" evidence="1">
    <location>
        <begin position="1"/>
        <end position="26"/>
    </location>
</feature>
<dbReference type="RefSeq" id="WP_175373653.1">
    <property type="nucleotide sequence ID" value="NZ_JABWCS010000218.1"/>
</dbReference>
<keyword evidence="4" id="KW-1185">Reference proteome</keyword>
<keyword evidence="2" id="KW-0812">Transmembrane</keyword>
<feature type="compositionally biased region" description="Basic and acidic residues" evidence="1">
    <location>
        <begin position="1"/>
        <end position="14"/>
    </location>
</feature>
<reference evidence="3" key="1">
    <citation type="submission" date="2020-06" db="EMBL/GenBank/DDBJ databases">
        <title>Paenibacillus sp. nov., isolated from soil.</title>
        <authorList>
            <person name="Seo Y.L."/>
        </authorList>
    </citation>
    <scope>NUCLEOTIDE SEQUENCE [LARGE SCALE GENOMIC DNA]</scope>
    <source>
        <strain evidence="3">JW14</strain>
    </source>
</reference>
<name>A0A850EPN6_9BACL</name>
<dbReference type="Proteomes" id="UP000564806">
    <property type="component" value="Unassembled WGS sequence"/>
</dbReference>
<gene>
    <name evidence="3" type="ORF">HPT30_23035</name>
</gene>